<dbReference type="InterPro" id="IPR019734">
    <property type="entry name" value="TPR_rpt"/>
</dbReference>
<comment type="caution">
    <text evidence="1">The sequence shown here is derived from an EMBL/GenBank/DDBJ whole genome shotgun (WGS) entry which is preliminary data.</text>
</comment>
<reference evidence="1 2" key="1">
    <citation type="submission" date="2023-12" db="EMBL/GenBank/DDBJ databases">
        <title>the genome sequence of Hyalangium sp. s54d21.</title>
        <authorList>
            <person name="Zhang X."/>
        </authorList>
    </citation>
    <scope>NUCLEOTIDE SEQUENCE [LARGE SCALE GENOMIC DNA]</scope>
    <source>
        <strain evidence="2">s54d21</strain>
    </source>
</reference>
<dbReference type="PANTHER" id="PTHR19959">
    <property type="entry name" value="KINESIN LIGHT CHAIN"/>
    <property type="match status" value="1"/>
</dbReference>
<dbReference type="InterPro" id="IPR035994">
    <property type="entry name" value="Nucleoside_phosphorylase_sf"/>
</dbReference>
<dbReference type="Proteomes" id="UP001291309">
    <property type="component" value="Unassembled WGS sequence"/>
</dbReference>
<keyword evidence="2" id="KW-1185">Reference proteome</keyword>
<dbReference type="SUPFAM" id="SSF52540">
    <property type="entry name" value="P-loop containing nucleoside triphosphate hydrolases"/>
    <property type="match status" value="1"/>
</dbReference>
<dbReference type="Gene3D" id="3.40.50.1580">
    <property type="entry name" value="Nucleoside phosphorylase domain"/>
    <property type="match status" value="1"/>
</dbReference>
<dbReference type="SUPFAM" id="SSF48452">
    <property type="entry name" value="TPR-like"/>
    <property type="match status" value="1"/>
</dbReference>
<dbReference type="RefSeq" id="WP_321548903.1">
    <property type="nucleotide sequence ID" value="NZ_JAXIVS010000010.1"/>
</dbReference>
<gene>
    <name evidence="1" type="ORF">SYV04_27545</name>
</gene>
<evidence type="ECO:0000313" key="2">
    <source>
        <dbReference type="Proteomes" id="UP001291309"/>
    </source>
</evidence>
<dbReference type="Pfam" id="PF13374">
    <property type="entry name" value="TPR_10"/>
    <property type="match status" value="8"/>
</dbReference>
<sequence>MSENQERTRRVDVVILTAITLEYQAALQVEAGALPGSSWEKQSGPNGLPVAFRSFSGKGGRPLRVAVAQAGDMGAVAATNALLPLVAAYQPRCVAMCGVCAGRPGKTNLGDVVAAERLFFHDTGKRLPDQVQQDLRTYNLRDDWKVKLEEFGSTAPFRNEDWWKQRPIPYVWQENWVLLKLAEGVENPSALPESEVYCPQWEKVIDSLWRDEFVHHGTLKLTEAGLQRIGPLRIKYRNRIPDLSPTGQVLPFKIHVAPMGSGNQVIEDERAWGFISEYMRKTLGLEMEAAALGALVHAQRDQKLDALVMKGVMDFANHGRDDHFKEFAARASAEYLIAFLRENLEVDVIPGLDDLLVSESTEKLPEKPPPSALLQARYQVVPFHEGGREPVLAELDRWCHEGPPVAVRLLHGEGGIGKTRLALEWMHRLEPRGWKVGFLPKGIPGDWFEKLWASGAPVLVVLDYAESRFKELPAVLRRMWRYARQEGMGALRRVRLLLLARNAGDWWTSLLKADSELEVWLGTTPPYELRTLAQSETDRERLFHEAATALAEKRGKRYERRAPMSLSDPRFERVLYLHMAALAAVEGLEFNANTLMEIILDHEERFWAAGDRQSQARQIVAAATLRGGLKTFEEAQSLTQRILGRPLSDDGEALIRHLHRLYQRGALNPAMFLPALEPDLLGEGMVLRMAGAPPYQADALPTDWIDRVFPVSDEPAALRTGLEVLGRASAMQPSVAQGWLKKILAGPLHSRAKIALEAAMAVGQRTALSVLGDELAERLEAQGDVELARELEAVGIPEQTVSLLRVAEWTGRTLLQALPDAEDPKGRAERAGLLTYLGLTLSALGRREEALKATEQAVELHRVLAQRNPDAFQADLAMSLNNLGLMLAALGRPEEALKATEQATETYRALAQSNPIAYQPNLAGSLNNLGNRLSELGRREEALKATEQAAEAYRALAQRNPDAFQADLAGSLTNLGTKLRALGRRAEALKATEQAVELLRTLAQRNPDAFQPDFALSLSNLGLMLSAVGRKAKALKATEQAVELRRALAQRNPDAFQPDLGSSLGNLGLMLSELGRQEEALKATEQAVELFQALAQRNPDAFQPSLAMGLHNLGPVLSALGRQEEALKATEQAIALRRTLAQRNPDAFLPDLGSSLNNLGNRLSALGRSEEALKATEQAVELRRALAQRNPDAFLPDLAMSLSNLGKRLIALGRPEEAFSAAEEALSTLWPFFERNPYAFVQTLKVLLINVQEYSKTLQRPLSPAIQEYKAIFERLTKS</sequence>
<name>A0ABU5H9L6_9BACT</name>
<accession>A0ABU5H9L6</accession>
<dbReference type="PANTHER" id="PTHR19959:SF119">
    <property type="entry name" value="FUNGAL LIPASE-LIKE DOMAIN-CONTAINING PROTEIN"/>
    <property type="match status" value="1"/>
</dbReference>
<evidence type="ECO:0000313" key="1">
    <source>
        <dbReference type="EMBL" id="MDY7230181.1"/>
    </source>
</evidence>
<dbReference type="SUPFAM" id="SSF53167">
    <property type="entry name" value="Purine and uridine phosphorylases"/>
    <property type="match status" value="1"/>
</dbReference>
<dbReference type="Gene3D" id="1.25.40.10">
    <property type="entry name" value="Tetratricopeptide repeat domain"/>
    <property type="match status" value="3"/>
</dbReference>
<dbReference type="InterPro" id="IPR011990">
    <property type="entry name" value="TPR-like_helical_dom_sf"/>
</dbReference>
<proteinExistence type="predicted"/>
<organism evidence="1 2">
    <name type="scientific">Hyalangium rubrum</name>
    <dbReference type="NCBI Taxonomy" id="3103134"/>
    <lineage>
        <taxon>Bacteria</taxon>
        <taxon>Pseudomonadati</taxon>
        <taxon>Myxococcota</taxon>
        <taxon>Myxococcia</taxon>
        <taxon>Myxococcales</taxon>
        <taxon>Cystobacterineae</taxon>
        <taxon>Archangiaceae</taxon>
        <taxon>Hyalangium</taxon>
    </lineage>
</organism>
<dbReference type="EMBL" id="JAXIVS010000010">
    <property type="protein sequence ID" value="MDY7230181.1"/>
    <property type="molecule type" value="Genomic_DNA"/>
</dbReference>
<dbReference type="SMART" id="SM00028">
    <property type="entry name" value="TPR"/>
    <property type="match status" value="9"/>
</dbReference>
<protein>
    <submittedName>
        <fullName evidence="1">Tetratricopeptide repeat protein</fullName>
    </submittedName>
</protein>
<dbReference type="InterPro" id="IPR027417">
    <property type="entry name" value="P-loop_NTPase"/>
</dbReference>